<feature type="coiled-coil region" evidence="6">
    <location>
        <begin position="374"/>
        <end position="465"/>
    </location>
</feature>
<dbReference type="Pfam" id="PF06470">
    <property type="entry name" value="SMC_hinge"/>
    <property type="match status" value="1"/>
</dbReference>
<dbReference type="RefSeq" id="WP_172186398.1">
    <property type="nucleotide sequence ID" value="NZ_CAWPPK010000101.1"/>
</dbReference>
<comment type="subcellular location">
    <subcellularLocation>
        <location evidence="6">Cytoplasm</location>
    </subcellularLocation>
</comment>
<reference evidence="9 10" key="1">
    <citation type="journal article" date="2020" name="Sci. Rep.">
        <title>A novel cyanobacterial geosmin producer, revising GeoA distribution and dispersion patterns in Bacteria.</title>
        <authorList>
            <person name="Churro C."/>
            <person name="Semedo-Aguiar A.P."/>
            <person name="Silva A.D."/>
            <person name="Pereira-Leal J.B."/>
            <person name="Leite R.B."/>
        </authorList>
    </citation>
    <scope>NUCLEOTIDE SEQUENCE [LARGE SCALE GENOMIC DNA]</scope>
    <source>
        <strain evidence="9 10">IPMA8</strain>
    </source>
</reference>
<dbReference type="Gene3D" id="3.40.50.300">
    <property type="entry name" value="P-loop containing nucleotide triphosphate hydrolases"/>
    <property type="match status" value="3"/>
</dbReference>
<comment type="subunit">
    <text evidence="6">Homodimer.</text>
</comment>
<evidence type="ECO:0000256" key="3">
    <source>
        <dbReference type="ARBA" id="ARBA00022840"/>
    </source>
</evidence>
<feature type="coiled-coil region" evidence="6">
    <location>
        <begin position="798"/>
        <end position="1019"/>
    </location>
</feature>
<dbReference type="InterPro" id="IPR010935">
    <property type="entry name" value="SMC_hinge"/>
</dbReference>
<evidence type="ECO:0000259" key="8">
    <source>
        <dbReference type="SMART" id="SM00968"/>
    </source>
</evidence>
<keyword evidence="5 6" id="KW-0238">DNA-binding</keyword>
<keyword evidence="10" id="KW-1185">Reference proteome</keyword>
<dbReference type="HAMAP" id="MF_01894">
    <property type="entry name" value="Smc_prok"/>
    <property type="match status" value="1"/>
</dbReference>
<evidence type="ECO:0000256" key="7">
    <source>
        <dbReference type="SAM" id="MobiDB-lite"/>
    </source>
</evidence>
<feature type="coiled-coil region" evidence="6">
    <location>
        <begin position="1106"/>
        <end position="1140"/>
    </location>
</feature>
<dbReference type="Pfam" id="PF02463">
    <property type="entry name" value="SMC_N"/>
    <property type="match status" value="2"/>
</dbReference>
<keyword evidence="3 6" id="KW-0067">ATP-binding</keyword>
<proteinExistence type="inferred from homology"/>
<feature type="compositionally biased region" description="Polar residues" evidence="7">
    <location>
        <begin position="150"/>
        <end position="163"/>
    </location>
</feature>
<comment type="domain">
    <text evidence="6">Contains large globular domains required for ATP hydrolysis at each terminus and a third globular domain forming a flexible hinge near the middle of the molecule. These domains are separated by coiled-coil structures.</text>
</comment>
<dbReference type="Gene3D" id="3.30.70.1620">
    <property type="match status" value="1"/>
</dbReference>
<comment type="caution">
    <text evidence="9">The sequence shown here is derived from an EMBL/GenBank/DDBJ whole genome shotgun (WGS) entry which is preliminary data.</text>
</comment>
<accession>A0ABX2CTN8</accession>
<dbReference type="PIRSF" id="PIRSF005719">
    <property type="entry name" value="SMC"/>
    <property type="match status" value="1"/>
</dbReference>
<dbReference type="InterPro" id="IPR024704">
    <property type="entry name" value="SMC"/>
</dbReference>
<feature type="domain" description="SMC hinge" evidence="8">
    <location>
        <begin position="641"/>
        <end position="758"/>
    </location>
</feature>
<keyword evidence="2 6" id="KW-0547">Nucleotide-binding</keyword>
<name>A0ABX2CTN8_9CYAN</name>
<protein>
    <recommendedName>
        <fullName evidence="6">Chromosome partition protein Smc</fullName>
    </recommendedName>
</protein>
<gene>
    <name evidence="9" type="primary">smc_3</name>
    <name evidence="6" type="synonym">smc</name>
    <name evidence="9" type="ORF">E5S67_01442</name>
</gene>
<dbReference type="SUPFAM" id="SSF75553">
    <property type="entry name" value="Smc hinge domain"/>
    <property type="match status" value="1"/>
</dbReference>
<dbReference type="SUPFAM" id="SSF52540">
    <property type="entry name" value="P-loop containing nucleoside triphosphate hydrolases"/>
    <property type="match status" value="1"/>
</dbReference>
<feature type="coiled-coil region" evidence="6">
    <location>
        <begin position="536"/>
        <end position="626"/>
    </location>
</feature>
<dbReference type="Gene3D" id="1.20.1060.20">
    <property type="match status" value="1"/>
</dbReference>
<dbReference type="InterPro" id="IPR011890">
    <property type="entry name" value="SMC_prok"/>
</dbReference>
<dbReference type="PANTHER" id="PTHR18937">
    <property type="entry name" value="STRUCTURAL MAINTENANCE OF CHROMOSOMES SMC FAMILY MEMBER"/>
    <property type="match status" value="1"/>
</dbReference>
<keyword evidence="1 6" id="KW-0963">Cytoplasm</keyword>
<feature type="coiled-coil region" evidence="6">
    <location>
        <begin position="286"/>
        <end position="316"/>
    </location>
</feature>
<keyword evidence="4 6" id="KW-0175">Coiled coil</keyword>
<evidence type="ECO:0000256" key="1">
    <source>
        <dbReference type="ARBA" id="ARBA00022490"/>
    </source>
</evidence>
<feature type="binding site" evidence="6">
    <location>
        <begin position="33"/>
        <end position="40"/>
    </location>
    <ligand>
        <name>ATP</name>
        <dbReference type="ChEBI" id="CHEBI:30616"/>
    </ligand>
</feature>
<feature type="region of interest" description="Disordered" evidence="7">
    <location>
        <begin position="97"/>
        <end position="177"/>
    </location>
</feature>
<dbReference type="InterPro" id="IPR036277">
    <property type="entry name" value="SMC_hinge_sf"/>
</dbReference>
<feature type="compositionally biased region" description="Polar residues" evidence="7">
    <location>
        <begin position="123"/>
        <end position="138"/>
    </location>
</feature>
<evidence type="ECO:0000256" key="6">
    <source>
        <dbReference type="HAMAP-Rule" id="MF_01894"/>
    </source>
</evidence>
<dbReference type="SMART" id="SM00968">
    <property type="entry name" value="SMC_hinge"/>
    <property type="match status" value="1"/>
</dbReference>
<comment type="similarity">
    <text evidence="6">Belongs to the SMC family.</text>
</comment>
<evidence type="ECO:0000313" key="9">
    <source>
        <dbReference type="EMBL" id="NQE33721.1"/>
    </source>
</evidence>
<comment type="function">
    <text evidence="6">Required for chromosome condensation and partitioning.</text>
</comment>
<dbReference type="InterPro" id="IPR003395">
    <property type="entry name" value="RecF/RecN/SMC_N"/>
</dbReference>
<dbReference type="InterPro" id="IPR027417">
    <property type="entry name" value="P-loop_NTPase"/>
</dbReference>
<organism evidence="9 10">
    <name type="scientific">Microcoleus asticus IPMA8</name>
    <dbReference type="NCBI Taxonomy" id="2563858"/>
    <lineage>
        <taxon>Bacteria</taxon>
        <taxon>Bacillati</taxon>
        <taxon>Cyanobacteriota</taxon>
        <taxon>Cyanophyceae</taxon>
        <taxon>Oscillatoriophycideae</taxon>
        <taxon>Oscillatoriales</taxon>
        <taxon>Microcoleaceae</taxon>
        <taxon>Microcoleus</taxon>
        <taxon>Microcoleus asticus</taxon>
    </lineage>
</organism>
<evidence type="ECO:0000256" key="4">
    <source>
        <dbReference type="ARBA" id="ARBA00023054"/>
    </source>
</evidence>
<dbReference type="NCBIfam" id="TIGR02169">
    <property type="entry name" value="SMC_prok_A"/>
    <property type="match status" value="1"/>
</dbReference>
<feature type="compositionally biased region" description="Acidic residues" evidence="7">
    <location>
        <begin position="97"/>
        <end position="119"/>
    </location>
</feature>
<evidence type="ECO:0000256" key="2">
    <source>
        <dbReference type="ARBA" id="ARBA00022741"/>
    </source>
</evidence>
<dbReference type="EMBL" id="SRRZ01000019">
    <property type="protein sequence ID" value="NQE33721.1"/>
    <property type="molecule type" value="Genomic_DNA"/>
</dbReference>
<dbReference type="Proteomes" id="UP000702425">
    <property type="component" value="Unassembled WGS sequence"/>
</dbReference>
<evidence type="ECO:0000256" key="5">
    <source>
        <dbReference type="ARBA" id="ARBA00023125"/>
    </source>
</evidence>
<dbReference type="SUPFAM" id="SSF57997">
    <property type="entry name" value="Tropomyosin"/>
    <property type="match status" value="1"/>
</dbReference>
<evidence type="ECO:0000313" key="10">
    <source>
        <dbReference type="Proteomes" id="UP000702425"/>
    </source>
</evidence>
<sequence>MVHIKRIELTNFKSFGGTTAIPVLPGFTVVSGPNGSGKSNILDALLFCLGLSSSKGMRAERLPDLVNSAQNKRGTIEASVTATFALEDVGEEWFARDEDEEENAADELSVEAEEVEGIETAETQDNNGKSSPVNQKSPVSVAEAEGIETAETQDNNGKSSPVNRKSKIENRKSDELSVEDVEEIEIAATQDNNGQLLATNRKSQIQNPKSDEWSVTRKLRVTRQGTYTSTYYINGQPCTLTQLHEQLNRLRIYPEGYNVVLQGDVTSIISMNSKERREIIDELAGVAQFDRKISLARQKLDEVKEVEERSSIVEKELISQRDRLASDRTKAEKYQKLRAEFQEKSQWEIVLKFRQLQQQEWKLREQIETGDRTSASLTEQLQTISTQIQEATAELDALNARVKALGESELLALQATIATQEAERRQLQNRKQDLEKTAGQMAASIAQTEEEVRQFKQSLEQIEIEISYVKSQQGSFQEQRDAAQQSLDESREVANAIASTAEVWVQQQTELHRQIETIQQTLEPQRTEQATIGERADRLQSQIQEQNQSLQVLEQEIAAKKEQQSRLGETKGMASLQVESLNQILVEAEQELQLQQETQTRLLEEQRERQRKLDKLEVQFQALQEATGTFTAKIVAQSGIGGVCGLVAQLGRVEPRYQLALEIAAGGRMGNMVVEDDSVAAAAIELLKQKRAGRMTFLPLNKIRGGRYSVNENLRRAAGFVDAAVNLIDCDSRYQEIFAYVFGSTVVFSNLSDARRYLGQYRIVTLDGEILETSGAMTGGSSTNRSTLHFGTVEASEAASEARTIASLQERLEEIERILERCKIAIDRASVAVKTRSQELMEAKQNLRENQLRLEQLDSEIKNLQAQQEQVRSQIAKNTQELTNSRSRLQLLERELPAQETQLQQYRQTLAQLEESNSHSEWQQMQSSLRALEAQLQERELALRNVQQRLVDLENQFGRLEDKIKEGSEKLQDWQVQQNAGAEAIDRIVSQQLELDRQIEEAKAALGEIEEKLGVQKGERDRAESQLREQHLAKQQLQWQLQKLHETQQERREQLAAIRTLLETQRAEMPDPVPSIPENVEKANLTELQQEVKAIAKRIQALEPVNMLALEEYNRTQERLQELSQKLTTLEGERTELLLRIENFTTLRRRAFKEAFDAVNENFQTIFAELSEGDGYLQLDDQEDPFSSGLNLVAHPKGKPVQRLASMSGGEKSLTALSFIFALQRYRPSTFYAFDEVDMFLDGANVERLARMIKRQSEQAQFIVVSLRRPMIQSAERTIGVTQARGAYTQVIGLKL</sequence>
<feature type="compositionally biased region" description="Basic and acidic residues" evidence="7">
    <location>
        <begin position="166"/>
        <end position="175"/>
    </location>
</feature>